<dbReference type="PANTHER" id="PTHR37950">
    <property type="entry name" value="4-HYDROXYPHENYLACETATE CATABOLISM PROTEIN"/>
    <property type="match status" value="1"/>
</dbReference>
<gene>
    <name evidence="1" type="ORF">SAMN04488092_102280</name>
</gene>
<reference evidence="1 2" key="1">
    <citation type="submission" date="2016-10" db="EMBL/GenBank/DDBJ databases">
        <authorList>
            <person name="de Groot N.N."/>
        </authorList>
    </citation>
    <scope>NUCLEOTIDE SEQUENCE [LARGE SCALE GENOMIC DNA]</scope>
    <source>
        <strain evidence="1 2">DSM 22007</strain>
    </source>
</reference>
<dbReference type="Pfam" id="PF02962">
    <property type="entry name" value="CHMI"/>
    <property type="match status" value="1"/>
</dbReference>
<protein>
    <submittedName>
        <fullName evidence="1">5-carboxymethyl-2-hydroxymuconate isomerase</fullName>
    </submittedName>
</protein>
<keyword evidence="1" id="KW-0413">Isomerase</keyword>
<dbReference type="InterPro" id="IPR014347">
    <property type="entry name" value="Tautomerase/MIF_sf"/>
</dbReference>
<dbReference type="Proteomes" id="UP000198634">
    <property type="component" value="Unassembled WGS sequence"/>
</dbReference>
<dbReference type="EMBL" id="FOEP01000002">
    <property type="protein sequence ID" value="SEP80770.1"/>
    <property type="molecule type" value="Genomic_DNA"/>
</dbReference>
<dbReference type="AlphaFoldDB" id="A0A1H9AVK2"/>
<dbReference type="RefSeq" id="WP_090268434.1">
    <property type="nucleotide sequence ID" value="NZ_FOEP01000002.1"/>
</dbReference>
<accession>A0A1H9AVK2</accession>
<dbReference type="STRING" id="657014.SAMN04488092_102280"/>
<keyword evidence="2" id="KW-1185">Reference proteome</keyword>
<dbReference type="GO" id="GO:0008704">
    <property type="term" value="F:5-carboxymethyl-2-hydroxymuconate delta-isomerase activity"/>
    <property type="evidence" value="ECO:0007669"/>
    <property type="project" value="InterPro"/>
</dbReference>
<name>A0A1H9AVK2_9RHOB</name>
<dbReference type="CDD" id="cd00580">
    <property type="entry name" value="CHMI"/>
    <property type="match status" value="1"/>
</dbReference>
<proteinExistence type="predicted"/>
<dbReference type="InterPro" id="IPR004220">
    <property type="entry name" value="5-COMe_2-OHmuconate_Isoase"/>
</dbReference>
<dbReference type="OrthoDB" id="9814215at2"/>
<organism evidence="1 2">
    <name type="scientific">Thalassovita taeanensis</name>
    <dbReference type="NCBI Taxonomy" id="657014"/>
    <lineage>
        <taxon>Bacteria</taxon>
        <taxon>Pseudomonadati</taxon>
        <taxon>Pseudomonadota</taxon>
        <taxon>Alphaproteobacteria</taxon>
        <taxon>Rhodobacterales</taxon>
        <taxon>Roseobacteraceae</taxon>
        <taxon>Thalassovita</taxon>
    </lineage>
</organism>
<dbReference type="SUPFAM" id="SSF55331">
    <property type="entry name" value="Tautomerase/MIF"/>
    <property type="match status" value="1"/>
</dbReference>
<sequence length="127" mass="13847">MPHFIIDYSANLEDAVDIAALCDLLRRTAIETGVFPLAGVRVRAFAATHVSIADGDPKHGYIDISIRLRAGRDLDTRQQATTAIFAAAKDFLAPVMQTRSLALSCEMRNIDPDLSPKTGTIRDHLKG</sequence>
<evidence type="ECO:0000313" key="2">
    <source>
        <dbReference type="Proteomes" id="UP000198634"/>
    </source>
</evidence>
<evidence type="ECO:0000313" key="1">
    <source>
        <dbReference type="EMBL" id="SEP80770.1"/>
    </source>
</evidence>
<dbReference type="Gene3D" id="3.30.429.10">
    <property type="entry name" value="Macrophage Migration Inhibitory Factor"/>
    <property type="match status" value="1"/>
</dbReference>
<dbReference type="PANTHER" id="PTHR37950:SF1">
    <property type="entry name" value="4-HYDROXYPHENYLACETATE CATABOLISM PROTEIN"/>
    <property type="match status" value="1"/>
</dbReference>